<gene>
    <name evidence="1" type="ORF">LCGC14_1357100</name>
</gene>
<name>A0A0F9K9T5_9ZZZZ</name>
<sequence length="218" mass="24727">MKIILIQSGPAYEILLLSSVLIGLKKRHPKAKILWVGEPEYFSLVKFNKRVSKCLNIHKSGDLVSLTNFYGSDICYNSSLNREAQKFAIITGASCHYGFKDGPVNRNALLLKNVMSGQAVTRKTILDLYYSLANMKWKGEGYGLSYYPKTKQTKNVGAYCHSEQSAEKFKLPKDLLNQFDTINQFSHIITDDLFVLHASLALRKKVTFTETLPYNLNF</sequence>
<proteinExistence type="predicted"/>
<protein>
    <recommendedName>
        <fullName evidence="2">Polysaccharide pyruvyl transferase domain-containing protein</fullName>
    </recommendedName>
</protein>
<reference evidence="1" key="1">
    <citation type="journal article" date="2015" name="Nature">
        <title>Complex archaea that bridge the gap between prokaryotes and eukaryotes.</title>
        <authorList>
            <person name="Spang A."/>
            <person name="Saw J.H."/>
            <person name="Jorgensen S.L."/>
            <person name="Zaremba-Niedzwiedzka K."/>
            <person name="Martijn J."/>
            <person name="Lind A.E."/>
            <person name="van Eijk R."/>
            <person name="Schleper C."/>
            <person name="Guy L."/>
            <person name="Ettema T.J."/>
        </authorList>
    </citation>
    <scope>NUCLEOTIDE SEQUENCE</scope>
</reference>
<accession>A0A0F9K9T5</accession>
<dbReference type="EMBL" id="LAZR01008445">
    <property type="protein sequence ID" value="KKM78723.1"/>
    <property type="molecule type" value="Genomic_DNA"/>
</dbReference>
<comment type="caution">
    <text evidence="1">The sequence shown here is derived from an EMBL/GenBank/DDBJ whole genome shotgun (WGS) entry which is preliminary data.</text>
</comment>
<dbReference type="AlphaFoldDB" id="A0A0F9K9T5"/>
<evidence type="ECO:0008006" key="2">
    <source>
        <dbReference type="Google" id="ProtNLM"/>
    </source>
</evidence>
<evidence type="ECO:0000313" key="1">
    <source>
        <dbReference type="EMBL" id="KKM78723.1"/>
    </source>
</evidence>
<dbReference type="SUPFAM" id="SSF53756">
    <property type="entry name" value="UDP-Glycosyltransferase/glycogen phosphorylase"/>
    <property type="match status" value="1"/>
</dbReference>
<organism evidence="1">
    <name type="scientific">marine sediment metagenome</name>
    <dbReference type="NCBI Taxonomy" id="412755"/>
    <lineage>
        <taxon>unclassified sequences</taxon>
        <taxon>metagenomes</taxon>
        <taxon>ecological metagenomes</taxon>
    </lineage>
</organism>